<dbReference type="HOGENOM" id="CLU_1021840_0_0_5"/>
<feature type="compositionally biased region" description="Basic and acidic residues" evidence="1">
    <location>
        <begin position="233"/>
        <end position="244"/>
    </location>
</feature>
<evidence type="ECO:0000313" key="4">
    <source>
        <dbReference type="Proteomes" id="UP000011841"/>
    </source>
</evidence>
<feature type="chain" id="PRO_5004061806" evidence="2">
    <location>
        <begin position="24"/>
        <end position="272"/>
    </location>
</feature>
<evidence type="ECO:0000313" key="3">
    <source>
        <dbReference type="EMBL" id="BAM91336.1"/>
    </source>
</evidence>
<reference evidence="3 4" key="1">
    <citation type="journal article" date="2013" name="Appl. Environ. Microbiol.">
        <title>Genome analysis suggests that the soil oligotrophic bacterium Agromonas oligotrophica (Bradyrhizobium oligotrophicum) is a nitrogen-fixing symbiont of Aeschynomene indica.</title>
        <authorList>
            <person name="Okubo T."/>
            <person name="Fukushima S."/>
            <person name="Itakura M."/>
            <person name="Oshima K."/>
            <person name="Longtonglang A."/>
            <person name="Teaumroong N."/>
            <person name="Mitsui H."/>
            <person name="Hattori M."/>
            <person name="Hattori R."/>
            <person name="Hattori T."/>
            <person name="Minamisawa K."/>
        </authorList>
    </citation>
    <scope>NUCLEOTIDE SEQUENCE [LARGE SCALE GENOMIC DNA]</scope>
    <source>
        <strain evidence="3 4">S58</strain>
    </source>
</reference>
<dbReference type="OrthoDB" id="8200797at2"/>
<dbReference type="EMBL" id="AP012603">
    <property type="protein sequence ID" value="BAM91336.1"/>
    <property type="molecule type" value="Genomic_DNA"/>
</dbReference>
<accession>M4ZCW2</accession>
<dbReference type="Proteomes" id="UP000011841">
    <property type="component" value="Chromosome"/>
</dbReference>
<sequence>MTKCLLVLVSLLLCSALPGPADAASTATTDRALLSLFCAPKAIAGSTCKDARSYPAEQGRCDVTLQPGRQQGRFLAAGNPLLLVSYGSGCEPHVTNFGGVAVFEKAGRAYKFLGFQPGVDVSECVIGARVGAQDVLVCLTGWMGQGVIESSVARIVFDSGSDGSFNLSYDVLLQAEDTTSAYLTNFVRCSEQLKYFDLSKLAVGPSPGTVVAGVSYADRETIETACGKGFPKPNKDAEDMREPAAGEGSVPKDYAKTGSVVIDIASRAARLR</sequence>
<dbReference type="STRING" id="1245469.S58_53580"/>
<keyword evidence="2" id="KW-0732">Signal</keyword>
<name>M4ZCW2_9BRAD</name>
<keyword evidence="4" id="KW-1185">Reference proteome</keyword>
<dbReference type="GeneID" id="301819110"/>
<dbReference type="KEGG" id="aol:S58_53580"/>
<proteinExistence type="predicted"/>
<evidence type="ECO:0000256" key="2">
    <source>
        <dbReference type="SAM" id="SignalP"/>
    </source>
</evidence>
<feature type="region of interest" description="Disordered" evidence="1">
    <location>
        <begin position="228"/>
        <end position="252"/>
    </location>
</feature>
<gene>
    <name evidence="3" type="ORF">S58_53580</name>
</gene>
<dbReference type="eggNOG" id="ENOG5030VC4">
    <property type="taxonomic scope" value="Bacteria"/>
</dbReference>
<evidence type="ECO:0000256" key="1">
    <source>
        <dbReference type="SAM" id="MobiDB-lite"/>
    </source>
</evidence>
<dbReference type="RefSeq" id="WP_015668424.1">
    <property type="nucleotide sequence ID" value="NC_020453.1"/>
</dbReference>
<organism evidence="3 4">
    <name type="scientific">Bradyrhizobium oligotrophicum S58</name>
    <dbReference type="NCBI Taxonomy" id="1245469"/>
    <lineage>
        <taxon>Bacteria</taxon>
        <taxon>Pseudomonadati</taxon>
        <taxon>Pseudomonadota</taxon>
        <taxon>Alphaproteobacteria</taxon>
        <taxon>Hyphomicrobiales</taxon>
        <taxon>Nitrobacteraceae</taxon>
        <taxon>Bradyrhizobium</taxon>
    </lineage>
</organism>
<protein>
    <submittedName>
        <fullName evidence="3">Uncharacterized protein</fullName>
    </submittedName>
</protein>
<dbReference type="AlphaFoldDB" id="M4ZCW2"/>
<feature type="signal peptide" evidence="2">
    <location>
        <begin position="1"/>
        <end position="23"/>
    </location>
</feature>
<dbReference type="PATRIC" id="fig|1245469.3.peg.5486"/>